<dbReference type="GO" id="GO:0009279">
    <property type="term" value="C:cell outer membrane"/>
    <property type="evidence" value="ECO:0007669"/>
    <property type="project" value="UniProtKB-SubCell"/>
</dbReference>
<organism evidence="11 12">
    <name type="scientific">Pseudomonas mosselii</name>
    <dbReference type="NCBI Taxonomy" id="78327"/>
    <lineage>
        <taxon>Bacteria</taxon>
        <taxon>Pseudomonadati</taxon>
        <taxon>Pseudomonadota</taxon>
        <taxon>Gammaproteobacteria</taxon>
        <taxon>Pseudomonadales</taxon>
        <taxon>Pseudomonadaceae</taxon>
        <taxon>Pseudomonas</taxon>
    </lineage>
</organism>
<dbReference type="Gene3D" id="2.40.160.50">
    <property type="entry name" value="membrane protein fhac: a member of the omp85/tpsb transporter family"/>
    <property type="match status" value="1"/>
</dbReference>
<protein>
    <submittedName>
        <fullName evidence="11">ShlB/FhaC/HecB family hemolysin secretion/activation protein</fullName>
    </submittedName>
</protein>
<dbReference type="PROSITE" id="PS51779">
    <property type="entry name" value="POTRA"/>
    <property type="match status" value="1"/>
</dbReference>
<dbReference type="InterPro" id="IPR034746">
    <property type="entry name" value="POTRA"/>
</dbReference>
<keyword evidence="9" id="KW-0732">Signal</keyword>
<sequence length="562" mass="62598">MKYLLFAAACLLVSLGVHAAPTPGEQDLLLERQRRLLDDQQRRIDELRNLPGQQQATPEAAGAEPSRCFPIEHVQLDGVTLLPERTRRELVAPYEGRCVGVQQLNALLKAITAQYIARGYVTSRAYLPEQDLSSGNLRVQVVEGRLEGLAPGESSGLSPRELAMAFPGEAGHALNLRELEQMVDQLNRLPSNQVQMDLIPGQQIGASQVQVNNTTSKPWRASLSRHNNGQRSTGEQQWSAALEWDSPLGLADQLRVRGSHDAVSDHTRASKSGGIDYSLPWGWWTFDYRYSQSDFRSKFDAQGRTFAQTGDSQNHSARAERVIHRDSVSKTALSAGLSVLRTNNYIDDNWLELSSNRITEAQFGFNHGRRIGNAFVNLDLGWQRGIGAFDAQGDDHPEPGEPTARYNKYTGTLSYLQGFDLFGERLQFTSLGTWQHSEDALYSPQRMSLGGLASIRGLKNQFLTGDSGGYWRNDLRWVRPVTRPSLQPLFQQYGASVGYDVGVIEHGRYNQGGSGRVTGNAFELFARGQHMGVSLTLARSLERPEALPKREHPLYFSVDFFL</sequence>
<evidence type="ECO:0000259" key="10">
    <source>
        <dbReference type="PROSITE" id="PS51779"/>
    </source>
</evidence>
<dbReference type="AlphaFoldDB" id="A0A5R8YUT2"/>
<dbReference type="Pfam" id="PF03865">
    <property type="entry name" value="ShlB"/>
    <property type="match status" value="1"/>
</dbReference>
<dbReference type="Gene3D" id="3.10.20.310">
    <property type="entry name" value="membrane protein fhac"/>
    <property type="match status" value="1"/>
</dbReference>
<dbReference type="GO" id="GO:0098046">
    <property type="term" value="C:type V protein secretion system complex"/>
    <property type="evidence" value="ECO:0007669"/>
    <property type="project" value="TreeGrafter"/>
</dbReference>
<dbReference type="OrthoDB" id="290122at2"/>
<dbReference type="PANTHER" id="PTHR34597:SF3">
    <property type="entry name" value="OUTER MEMBRANE TRANSPORTER CDIB"/>
    <property type="match status" value="1"/>
</dbReference>
<evidence type="ECO:0000256" key="8">
    <source>
        <dbReference type="ARBA" id="ARBA00023237"/>
    </source>
</evidence>
<evidence type="ECO:0000256" key="3">
    <source>
        <dbReference type="ARBA" id="ARBA00022448"/>
    </source>
</evidence>
<dbReference type="RefSeq" id="WP_138220583.1">
    <property type="nucleotide sequence ID" value="NZ_VAUO01000008.1"/>
</dbReference>
<evidence type="ECO:0000256" key="5">
    <source>
        <dbReference type="ARBA" id="ARBA00022692"/>
    </source>
</evidence>
<dbReference type="GO" id="GO:0046819">
    <property type="term" value="P:protein secretion by the type V secretion system"/>
    <property type="evidence" value="ECO:0007669"/>
    <property type="project" value="TreeGrafter"/>
</dbReference>
<reference evidence="11 12" key="1">
    <citation type="submission" date="2019-05" db="EMBL/GenBank/DDBJ databases">
        <title>Pseudomonas sp. SC006 isolated from lettuce that can produce HBGAs.</title>
        <authorList>
            <person name="Wang D."/>
            <person name="Liao N."/>
            <person name="Liu D."/>
            <person name="Zhang Z."/>
            <person name="Zou S."/>
        </authorList>
    </citation>
    <scope>NUCLEOTIDE SEQUENCE [LARGE SCALE GENOMIC DNA]</scope>
    <source>
        <strain evidence="11 12">SC006</strain>
    </source>
</reference>
<dbReference type="InterPro" id="IPR051544">
    <property type="entry name" value="TPS_OM_transporter"/>
</dbReference>
<dbReference type="Pfam" id="PF08479">
    <property type="entry name" value="POTRA_2"/>
    <property type="match status" value="1"/>
</dbReference>
<feature type="signal peptide" evidence="9">
    <location>
        <begin position="1"/>
        <end position="19"/>
    </location>
</feature>
<proteinExistence type="inferred from homology"/>
<dbReference type="Pfam" id="PF17287">
    <property type="entry name" value="POTRA_3"/>
    <property type="match status" value="1"/>
</dbReference>
<comment type="similarity">
    <text evidence="2">Belongs to the TPS (TC 1.B.20) family.</text>
</comment>
<evidence type="ECO:0000256" key="6">
    <source>
        <dbReference type="ARBA" id="ARBA00022927"/>
    </source>
</evidence>
<evidence type="ECO:0000256" key="9">
    <source>
        <dbReference type="SAM" id="SignalP"/>
    </source>
</evidence>
<keyword evidence="4" id="KW-1134">Transmembrane beta strand</keyword>
<keyword evidence="8" id="KW-0998">Cell outer membrane</keyword>
<name>A0A5R8YUT2_9PSED</name>
<dbReference type="InterPro" id="IPR013686">
    <property type="entry name" value="Polypept-transport_assoc_ShlB"/>
</dbReference>
<comment type="subcellular location">
    <subcellularLocation>
        <location evidence="1">Cell outer membrane</location>
    </subcellularLocation>
</comment>
<evidence type="ECO:0000256" key="1">
    <source>
        <dbReference type="ARBA" id="ARBA00004442"/>
    </source>
</evidence>
<keyword evidence="12" id="KW-1185">Reference proteome</keyword>
<feature type="chain" id="PRO_5024367530" evidence="9">
    <location>
        <begin position="20"/>
        <end position="562"/>
    </location>
</feature>
<evidence type="ECO:0000256" key="2">
    <source>
        <dbReference type="ARBA" id="ARBA00009055"/>
    </source>
</evidence>
<keyword evidence="7" id="KW-0472">Membrane</keyword>
<keyword evidence="5" id="KW-0812">Transmembrane</keyword>
<dbReference type="EMBL" id="VAUO01000008">
    <property type="protein sequence ID" value="TLP57239.1"/>
    <property type="molecule type" value="Genomic_DNA"/>
</dbReference>
<dbReference type="InterPro" id="IPR035251">
    <property type="entry name" value="ShlB_POTRA"/>
</dbReference>
<evidence type="ECO:0000313" key="12">
    <source>
        <dbReference type="Proteomes" id="UP000309819"/>
    </source>
</evidence>
<comment type="caution">
    <text evidence="11">The sequence shown here is derived from an EMBL/GenBank/DDBJ whole genome shotgun (WGS) entry which is preliminary data.</text>
</comment>
<dbReference type="PANTHER" id="PTHR34597">
    <property type="entry name" value="SLR1661 PROTEIN"/>
    <property type="match status" value="1"/>
</dbReference>
<evidence type="ECO:0000256" key="4">
    <source>
        <dbReference type="ARBA" id="ARBA00022452"/>
    </source>
</evidence>
<dbReference type="PIRSF" id="PIRSF029745">
    <property type="entry name" value="FhaC"/>
    <property type="match status" value="1"/>
</dbReference>
<keyword evidence="3" id="KW-0813">Transport</keyword>
<dbReference type="GO" id="GO:0008320">
    <property type="term" value="F:protein transmembrane transporter activity"/>
    <property type="evidence" value="ECO:0007669"/>
    <property type="project" value="TreeGrafter"/>
</dbReference>
<keyword evidence="6" id="KW-0653">Protein transport</keyword>
<dbReference type="Proteomes" id="UP000309819">
    <property type="component" value="Unassembled WGS sequence"/>
</dbReference>
<evidence type="ECO:0000256" key="7">
    <source>
        <dbReference type="ARBA" id="ARBA00023136"/>
    </source>
</evidence>
<accession>A0A5R8YUT2</accession>
<dbReference type="InterPro" id="IPR027282">
    <property type="entry name" value="TPS"/>
</dbReference>
<dbReference type="InterPro" id="IPR005565">
    <property type="entry name" value="Hemolysn_activator_HlyB_C"/>
</dbReference>
<gene>
    <name evidence="11" type="ORF">FEM01_16625</name>
</gene>
<feature type="domain" description="POTRA" evidence="10">
    <location>
        <begin position="69"/>
        <end position="144"/>
    </location>
</feature>
<evidence type="ECO:0000313" key="11">
    <source>
        <dbReference type="EMBL" id="TLP57239.1"/>
    </source>
</evidence>